<accession>D7DS48</accession>
<dbReference type="InParanoid" id="D7DS48"/>
<protein>
    <submittedName>
        <fullName evidence="1">Uncharacterized protein</fullName>
    </submittedName>
</protein>
<dbReference type="KEGG" id="mvo:Mvol_0298"/>
<organism evidence="1 2">
    <name type="scientific">Methanococcus voltae (strain ATCC BAA-1334 / A3)</name>
    <dbReference type="NCBI Taxonomy" id="456320"/>
    <lineage>
        <taxon>Archaea</taxon>
        <taxon>Methanobacteriati</taxon>
        <taxon>Methanobacteriota</taxon>
        <taxon>Methanomada group</taxon>
        <taxon>Methanococci</taxon>
        <taxon>Methanococcales</taxon>
        <taxon>Methanococcaceae</taxon>
        <taxon>Methanococcus</taxon>
    </lineage>
</organism>
<evidence type="ECO:0000313" key="1">
    <source>
        <dbReference type="EMBL" id="ADI35958.1"/>
    </source>
</evidence>
<dbReference type="STRING" id="456320.Mvol_0298"/>
<proteinExistence type="predicted"/>
<gene>
    <name evidence="1" type="ordered locus">Mvol_0298</name>
</gene>
<name>D7DS48_METV3</name>
<sequence>MATIDLKSIPRPARINLGYGSATAYPFIAEDDEETKIINAFDPDRSGYVVIRSYANCVSKEKTKEVYLSYIDFLKMVKAYEENNDFRNSVLVGYEKAVLKELRRLKATGVGFDSLRKIANDLGVSEVKVMEIFSEDE</sequence>
<dbReference type="AlphaFoldDB" id="D7DS48"/>
<dbReference type="eggNOG" id="arCOG09528">
    <property type="taxonomic scope" value="Archaea"/>
</dbReference>
<dbReference type="EMBL" id="CP002057">
    <property type="protein sequence ID" value="ADI35958.1"/>
    <property type="molecule type" value="Genomic_DNA"/>
</dbReference>
<keyword evidence="2" id="KW-1185">Reference proteome</keyword>
<evidence type="ECO:0000313" key="2">
    <source>
        <dbReference type="Proteomes" id="UP000007722"/>
    </source>
</evidence>
<reference evidence="1 2" key="1">
    <citation type="submission" date="2010-05" db="EMBL/GenBank/DDBJ databases">
        <title>Complete sequence of Methanococcus voltae A3.</title>
        <authorList>
            <consortium name="US DOE Joint Genome Institute"/>
            <person name="Lucas S."/>
            <person name="Copeland A."/>
            <person name="Lapidus A."/>
            <person name="Cheng J.-F."/>
            <person name="Bruce D."/>
            <person name="Goodwin L."/>
            <person name="Pitluck S."/>
            <person name="Lowry S."/>
            <person name="Clum A."/>
            <person name="Land M."/>
            <person name="Hauser L."/>
            <person name="Kyrpides N."/>
            <person name="Mikhailova N."/>
            <person name="Whitman W.B."/>
            <person name="Woyke T."/>
        </authorList>
    </citation>
    <scope>NUCLEOTIDE SEQUENCE [LARGE SCALE GENOMIC DNA]</scope>
    <source>
        <strain evidence="2">ATCC BAA-1334 / A3</strain>
    </source>
</reference>
<dbReference type="OrthoDB" id="61149at2157"/>
<dbReference type="HOGENOM" id="CLU_1860726_0_0_2"/>
<dbReference type="Proteomes" id="UP000007722">
    <property type="component" value="Chromosome"/>
</dbReference>